<protein>
    <submittedName>
        <fullName evidence="1">Uncharacterized protein</fullName>
    </submittedName>
</protein>
<evidence type="ECO:0000313" key="2">
    <source>
        <dbReference type="Proteomes" id="UP001567538"/>
    </source>
</evidence>
<comment type="caution">
    <text evidence="1">The sequence shown here is derived from an EMBL/GenBank/DDBJ whole genome shotgun (WGS) entry which is preliminary data.</text>
</comment>
<proteinExistence type="predicted"/>
<evidence type="ECO:0000313" key="1">
    <source>
        <dbReference type="EMBL" id="KAL1559966.1"/>
    </source>
</evidence>
<gene>
    <name evidence="1" type="ORF">AAHA92_10242</name>
</gene>
<dbReference type="Proteomes" id="UP001567538">
    <property type="component" value="Unassembled WGS sequence"/>
</dbReference>
<sequence length="92" mass="10803">MAANVPRQESFFYKSNWTAEVDSLMLSVITNSKNMAEWDGTVISIHVLEQVSTVIAAELGLTFSWRELYERFRFFEHRYRAFKVVLDTKCVF</sequence>
<accession>A0ABD1HU10</accession>
<keyword evidence="2" id="KW-1185">Reference proteome</keyword>
<organism evidence="1 2">
    <name type="scientific">Salvia divinorum</name>
    <name type="common">Maria pastora</name>
    <name type="synonym">Diviner's sage</name>
    <dbReference type="NCBI Taxonomy" id="28513"/>
    <lineage>
        <taxon>Eukaryota</taxon>
        <taxon>Viridiplantae</taxon>
        <taxon>Streptophyta</taxon>
        <taxon>Embryophyta</taxon>
        <taxon>Tracheophyta</taxon>
        <taxon>Spermatophyta</taxon>
        <taxon>Magnoliopsida</taxon>
        <taxon>eudicotyledons</taxon>
        <taxon>Gunneridae</taxon>
        <taxon>Pentapetalae</taxon>
        <taxon>asterids</taxon>
        <taxon>lamiids</taxon>
        <taxon>Lamiales</taxon>
        <taxon>Lamiaceae</taxon>
        <taxon>Nepetoideae</taxon>
        <taxon>Mentheae</taxon>
        <taxon>Salviinae</taxon>
        <taxon>Salvia</taxon>
        <taxon>Salvia subgen. Calosphace</taxon>
    </lineage>
</organism>
<dbReference type="AlphaFoldDB" id="A0ABD1HU10"/>
<reference evidence="1 2" key="1">
    <citation type="submission" date="2024-06" db="EMBL/GenBank/DDBJ databases">
        <title>A chromosome level genome sequence of Diviner's sage (Salvia divinorum).</title>
        <authorList>
            <person name="Ford S.A."/>
            <person name="Ro D.-K."/>
            <person name="Ness R.W."/>
            <person name="Phillips M.A."/>
        </authorList>
    </citation>
    <scope>NUCLEOTIDE SEQUENCE [LARGE SCALE GENOMIC DNA]</scope>
    <source>
        <strain evidence="1">SAF-2024a</strain>
        <tissue evidence="1">Leaf</tissue>
    </source>
</reference>
<dbReference type="EMBL" id="JBEAFC010000004">
    <property type="protein sequence ID" value="KAL1559966.1"/>
    <property type="molecule type" value="Genomic_DNA"/>
</dbReference>
<name>A0ABD1HU10_SALDI</name>